<keyword evidence="2" id="KW-1185">Reference proteome</keyword>
<proteinExistence type="predicted"/>
<dbReference type="EMBL" id="JBBNAG010000005">
    <property type="protein sequence ID" value="KAK9132028.1"/>
    <property type="molecule type" value="Genomic_DNA"/>
</dbReference>
<evidence type="ECO:0000313" key="1">
    <source>
        <dbReference type="EMBL" id="KAK9132028.1"/>
    </source>
</evidence>
<gene>
    <name evidence="1" type="ORF">Scep_011556</name>
</gene>
<organism evidence="1 2">
    <name type="scientific">Stephania cephalantha</name>
    <dbReference type="NCBI Taxonomy" id="152367"/>
    <lineage>
        <taxon>Eukaryota</taxon>
        <taxon>Viridiplantae</taxon>
        <taxon>Streptophyta</taxon>
        <taxon>Embryophyta</taxon>
        <taxon>Tracheophyta</taxon>
        <taxon>Spermatophyta</taxon>
        <taxon>Magnoliopsida</taxon>
        <taxon>Ranunculales</taxon>
        <taxon>Menispermaceae</taxon>
        <taxon>Menispermoideae</taxon>
        <taxon>Cissampelideae</taxon>
        <taxon>Stephania</taxon>
    </lineage>
</organism>
<comment type="caution">
    <text evidence="1">The sequence shown here is derived from an EMBL/GenBank/DDBJ whole genome shotgun (WGS) entry which is preliminary data.</text>
</comment>
<evidence type="ECO:0000313" key="2">
    <source>
        <dbReference type="Proteomes" id="UP001419268"/>
    </source>
</evidence>
<name>A0AAP0JDK9_9MAGN</name>
<dbReference type="AlphaFoldDB" id="A0AAP0JDK9"/>
<dbReference type="Proteomes" id="UP001419268">
    <property type="component" value="Unassembled WGS sequence"/>
</dbReference>
<reference evidence="1 2" key="1">
    <citation type="submission" date="2024-01" db="EMBL/GenBank/DDBJ databases">
        <title>Genome assemblies of Stephania.</title>
        <authorList>
            <person name="Yang L."/>
        </authorList>
    </citation>
    <scope>NUCLEOTIDE SEQUENCE [LARGE SCALE GENOMIC DNA]</scope>
    <source>
        <strain evidence="1">JXDWG</strain>
        <tissue evidence="1">Leaf</tissue>
    </source>
</reference>
<protein>
    <submittedName>
        <fullName evidence="1">Uncharacterized protein</fullName>
    </submittedName>
</protein>
<accession>A0AAP0JDK9</accession>
<sequence length="55" mass="6082">MVHTNSVSFGNGSYFGEVSMANFMTSLAKKLKKNTTAELPHGIRAQLHEWTGENI</sequence>